<dbReference type="InterPro" id="IPR050415">
    <property type="entry name" value="MRET"/>
</dbReference>
<dbReference type="InterPro" id="IPR001709">
    <property type="entry name" value="Flavoprot_Pyr_Nucl_cyt_Rdtase"/>
</dbReference>
<feature type="domain" description="FAD-binding FR-type" evidence="12">
    <location>
        <begin position="24"/>
        <end position="127"/>
    </location>
</feature>
<comment type="cofactor">
    <cofactor evidence="1">
        <name>FAD</name>
        <dbReference type="ChEBI" id="CHEBI:57692"/>
    </cofactor>
</comment>
<dbReference type="Gene3D" id="3.40.50.80">
    <property type="entry name" value="Nucleotide-binding domain of ferredoxin-NADP reductase (FNR) module"/>
    <property type="match status" value="1"/>
</dbReference>
<dbReference type="PRINTS" id="PR00410">
    <property type="entry name" value="PHEHYDRXLASE"/>
</dbReference>
<dbReference type="InterPro" id="IPR036010">
    <property type="entry name" value="2Fe-2S_ferredoxin-like_sf"/>
</dbReference>
<keyword evidence="4" id="KW-0479">Metal-binding</keyword>
<evidence type="ECO:0000256" key="9">
    <source>
        <dbReference type="ARBA" id="ARBA00034078"/>
    </source>
</evidence>
<dbReference type="SUPFAM" id="SSF54292">
    <property type="entry name" value="2Fe-2S ferredoxin-like"/>
    <property type="match status" value="1"/>
</dbReference>
<gene>
    <name evidence="13" type="ORF">EDC26_101148</name>
</gene>
<comment type="similarity">
    <text evidence="10">In the N-terminal section; belongs to the FAD-binding oxidoreductase type 6 family.</text>
</comment>
<dbReference type="RefSeq" id="WP_165930861.1">
    <property type="nucleotide sequence ID" value="NZ_SMAJ01000001.1"/>
</dbReference>
<dbReference type="EMBL" id="SMAJ01000001">
    <property type="protein sequence ID" value="TCT10926.1"/>
    <property type="molecule type" value="Genomic_DNA"/>
</dbReference>
<evidence type="ECO:0000256" key="3">
    <source>
        <dbReference type="ARBA" id="ARBA00022714"/>
    </source>
</evidence>
<dbReference type="PRINTS" id="PR00371">
    <property type="entry name" value="FPNCR"/>
</dbReference>
<evidence type="ECO:0000256" key="6">
    <source>
        <dbReference type="ARBA" id="ARBA00023002"/>
    </source>
</evidence>
<dbReference type="Proteomes" id="UP000295525">
    <property type="component" value="Unassembled WGS sequence"/>
</dbReference>
<dbReference type="SUPFAM" id="SSF52343">
    <property type="entry name" value="Ferredoxin reductase-like, C-terminal NADP-linked domain"/>
    <property type="match status" value="1"/>
</dbReference>
<evidence type="ECO:0000313" key="13">
    <source>
        <dbReference type="EMBL" id="TCT10926.1"/>
    </source>
</evidence>
<keyword evidence="6" id="KW-0560">Oxidoreductase</keyword>
<keyword evidence="14" id="KW-1185">Reference proteome</keyword>
<comment type="caution">
    <text evidence="13">The sequence shown here is derived from an EMBL/GenBank/DDBJ whole genome shotgun (WGS) entry which is preliminary data.</text>
</comment>
<comment type="cofactor">
    <cofactor evidence="9">
        <name>[2Fe-2S] cluster</name>
        <dbReference type="ChEBI" id="CHEBI:190135"/>
    </cofactor>
</comment>
<evidence type="ECO:0000256" key="1">
    <source>
        <dbReference type="ARBA" id="ARBA00001974"/>
    </source>
</evidence>
<evidence type="ECO:0000256" key="2">
    <source>
        <dbReference type="ARBA" id="ARBA00022630"/>
    </source>
</evidence>
<dbReference type="InterPro" id="IPR001041">
    <property type="entry name" value="2Fe-2S_ferredoxin-type"/>
</dbReference>
<dbReference type="InterPro" id="IPR006058">
    <property type="entry name" value="2Fe2S_fd_BS"/>
</dbReference>
<organism evidence="13 14">
    <name type="scientific">Paralcaligenes ureilyticus</name>
    <dbReference type="NCBI Taxonomy" id="627131"/>
    <lineage>
        <taxon>Bacteria</taxon>
        <taxon>Pseudomonadati</taxon>
        <taxon>Pseudomonadota</taxon>
        <taxon>Betaproteobacteria</taxon>
        <taxon>Burkholderiales</taxon>
        <taxon>Alcaligenaceae</taxon>
        <taxon>Paralcaligenes</taxon>
    </lineage>
</organism>
<evidence type="ECO:0000259" key="11">
    <source>
        <dbReference type="PROSITE" id="PS51085"/>
    </source>
</evidence>
<evidence type="ECO:0000256" key="4">
    <source>
        <dbReference type="ARBA" id="ARBA00022723"/>
    </source>
</evidence>
<dbReference type="PROSITE" id="PS51384">
    <property type="entry name" value="FAD_FR"/>
    <property type="match status" value="1"/>
</dbReference>
<dbReference type="CDD" id="cd00207">
    <property type="entry name" value="fer2"/>
    <property type="match status" value="1"/>
</dbReference>
<keyword evidence="8" id="KW-0411">Iron-sulfur</keyword>
<dbReference type="Pfam" id="PF00111">
    <property type="entry name" value="Fer2"/>
    <property type="match status" value="1"/>
</dbReference>
<dbReference type="SUPFAM" id="SSF63380">
    <property type="entry name" value="Riboflavin synthase domain-like"/>
    <property type="match status" value="1"/>
</dbReference>
<dbReference type="GO" id="GO:0046872">
    <property type="term" value="F:metal ion binding"/>
    <property type="evidence" value="ECO:0007669"/>
    <property type="project" value="UniProtKB-KW"/>
</dbReference>
<dbReference type="GO" id="GO:0016491">
    <property type="term" value="F:oxidoreductase activity"/>
    <property type="evidence" value="ECO:0007669"/>
    <property type="project" value="UniProtKB-KW"/>
</dbReference>
<dbReference type="CDD" id="cd06215">
    <property type="entry name" value="FNR_iron_sulfur_binding_1"/>
    <property type="match status" value="1"/>
</dbReference>
<accession>A0A4R3MC25</accession>
<dbReference type="InterPro" id="IPR017938">
    <property type="entry name" value="Riboflavin_synthase-like_b-brl"/>
</dbReference>
<keyword evidence="5" id="KW-0274">FAD</keyword>
<sequence>MDVSTNRINQAGFWDKLPPVWDSDDEESLICCSVTDETHDVKTFAFRTPKGHLFHFSPGQFLTLELVIDGAPINRCYTISSPPTRPHLLTITVKRVVNGIVSNWLHDHLKAGDRVRVLPPSGEFTCANYPAKKYLFLSAGSGVTPLMSMSRTHSDLADDRDIVFLHSARTPDDIIFESELKRLSYTQHHFHTHFICERNGARRHWNGVNGYLTLSLLQLSTPDFLEREAFICGPEPYMRSVKGMLEDAGFPMEHYHQESFSFETLSKTQDEQSADAVADISATPGIELFNVQFQKSHREITCVSSQSVLDAARQSSVRLASSCTQGMCGTCKAKLISGQVHMEHKGGIRQREIDQGYVLLCCSRPLSDLVIDK</sequence>
<reference evidence="13 14" key="1">
    <citation type="submission" date="2019-03" db="EMBL/GenBank/DDBJ databases">
        <title>Genomic Encyclopedia of Type Strains, Phase IV (KMG-IV): sequencing the most valuable type-strain genomes for metagenomic binning, comparative biology and taxonomic classification.</title>
        <authorList>
            <person name="Goeker M."/>
        </authorList>
    </citation>
    <scope>NUCLEOTIDE SEQUENCE [LARGE SCALE GENOMIC DNA]</scope>
    <source>
        <strain evidence="13 14">DSM 24591</strain>
    </source>
</reference>
<keyword evidence="7" id="KW-0408">Iron</keyword>
<evidence type="ECO:0000256" key="10">
    <source>
        <dbReference type="ARBA" id="ARBA00061434"/>
    </source>
</evidence>
<dbReference type="PROSITE" id="PS51085">
    <property type="entry name" value="2FE2S_FER_2"/>
    <property type="match status" value="1"/>
</dbReference>
<evidence type="ECO:0000259" key="12">
    <source>
        <dbReference type="PROSITE" id="PS51384"/>
    </source>
</evidence>
<feature type="domain" description="2Fe-2S ferredoxin-type" evidence="11">
    <location>
        <begin position="289"/>
        <end position="373"/>
    </location>
</feature>
<evidence type="ECO:0000256" key="8">
    <source>
        <dbReference type="ARBA" id="ARBA00023014"/>
    </source>
</evidence>
<evidence type="ECO:0000313" key="14">
    <source>
        <dbReference type="Proteomes" id="UP000295525"/>
    </source>
</evidence>
<dbReference type="InterPro" id="IPR017927">
    <property type="entry name" value="FAD-bd_FR_type"/>
</dbReference>
<dbReference type="Pfam" id="PF00970">
    <property type="entry name" value="FAD_binding_6"/>
    <property type="match status" value="1"/>
</dbReference>
<evidence type="ECO:0000256" key="7">
    <source>
        <dbReference type="ARBA" id="ARBA00023004"/>
    </source>
</evidence>
<dbReference type="AlphaFoldDB" id="A0A4R3MC25"/>
<dbReference type="PANTHER" id="PTHR47354:SF6">
    <property type="entry name" value="NADH OXIDOREDUCTASE HCR"/>
    <property type="match status" value="1"/>
</dbReference>
<keyword evidence="3" id="KW-0001">2Fe-2S</keyword>
<keyword evidence="2" id="KW-0285">Flavoprotein</keyword>
<dbReference type="InterPro" id="IPR001433">
    <property type="entry name" value="OxRdtase_FAD/NAD-bd"/>
</dbReference>
<dbReference type="Pfam" id="PF00175">
    <property type="entry name" value="NAD_binding_1"/>
    <property type="match status" value="1"/>
</dbReference>
<dbReference type="PROSITE" id="PS00197">
    <property type="entry name" value="2FE2S_FER_1"/>
    <property type="match status" value="1"/>
</dbReference>
<dbReference type="GO" id="GO:0051537">
    <property type="term" value="F:2 iron, 2 sulfur cluster binding"/>
    <property type="evidence" value="ECO:0007669"/>
    <property type="project" value="UniProtKB-KW"/>
</dbReference>
<dbReference type="InterPro" id="IPR008333">
    <property type="entry name" value="Cbr1-like_FAD-bd_dom"/>
</dbReference>
<dbReference type="InterPro" id="IPR012675">
    <property type="entry name" value="Beta-grasp_dom_sf"/>
</dbReference>
<dbReference type="Gene3D" id="3.10.20.30">
    <property type="match status" value="1"/>
</dbReference>
<proteinExistence type="inferred from homology"/>
<name>A0A4R3MC25_9BURK</name>
<dbReference type="InterPro" id="IPR039261">
    <property type="entry name" value="FNR_nucleotide-bd"/>
</dbReference>
<dbReference type="Gene3D" id="2.40.30.10">
    <property type="entry name" value="Translation factors"/>
    <property type="match status" value="1"/>
</dbReference>
<dbReference type="PANTHER" id="PTHR47354">
    <property type="entry name" value="NADH OXIDOREDUCTASE HCR"/>
    <property type="match status" value="1"/>
</dbReference>
<protein>
    <submittedName>
        <fullName evidence="13">Ferredoxin-NADP reductase</fullName>
    </submittedName>
</protein>
<evidence type="ECO:0000256" key="5">
    <source>
        <dbReference type="ARBA" id="ARBA00022827"/>
    </source>
</evidence>